<evidence type="ECO:0000256" key="12">
    <source>
        <dbReference type="ARBA" id="ARBA00022989"/>
    </source>
</evidence>
<evidence type="ECO:0000256" key="21">
    <source>
        <dbReference type="SAM" id="Phobius"/>
    </source>
</evidence>
<evidence type="ECO:0000256" key="13">
    <source>
        <dbReference type="ARBA" id="ARBA00023054"/>
    </source>
</evidence>
<keyword evidence="7 21" id="KW-0812">Transmembrane</keyword>
<dbReference type="InterPro" id="IPR059005">
    <property type="entry name" value="LETM1_C"/>
</dbReference>
<evidence type="ECO:0000256" key="19">
    <source>
        <dbReference type="SAM" id="Coils"/>
    </source>
</evidence>
<evidence type="ECO:0000256" key="2">
    <source>
        <dbReference type="ARBA" id="ARBA00009584"/>
    </source>
</evidence>
<keyword evidence="16 21" id="KW-0472">Membrane</keyword>
<feature type="compositionally biased region" description="Low complexity" evidence="20">
    <location>
        <begin position="132"/>
        <end position="159"/>
    </location>
</feature>
<evidence type="ECO:0000256" key="3">
    <source>
        <dbReference type="ARBA" id="ARBA00020557"/>
    </source>
</evidence>
<feature type="domain" description="EF-hand" evidence="22">
    <location>
        <begin position="766"/>
        <end position="801"/>
    </location>
</feature>
<dbReference type="GO" id="GO:0015297">
    <property type="term" value="F:antiporter activity"/>
    <property type="evidence" value="ECO:0007669"/>
    <property type="project" value="UniProtKB-KW"/>
</dbReference>
<feature type="coiled-coil region" evidence="19">
    <location>
        <begin position="494"/>
        <end position="525"/>
    </location>
</feature>
<dbReference type="InterPro" id="IPR011992">
    <property type="entry name" value="EF-hand-dom_pair"/>
</dbReference>
<evidence type="ECO:0000259" key="22">
    <source>
        <dbReference type="PROSITE" id="PS50222"/>
    </source>
</evidence>
<feature type="compositionally biased region" description="Basic and acidic residues" evidence="20">
    <location>
        <begin position="118"/>
        <end position="131"/>
    </location>
</feature>
<keyword evidence="6" id="KW-0109">Calcium transport</keyword>
<evidence type="ECO:0000256" key="17">
    <source>
        <dbReference type="ARBA" id="ARBA00031360"/>
    </source>
</evidence>
<organism evidence="24">
    <name type="scientific">Cacopsylla melanoneura</name>
    <dbReference type="NCBI Taxonomy" id="428564"/>
    <lineage>
        <taxon>Eukaryota</taxon>
        <taxon>Metazoa</taxon>
        <taxon>Ecdysozoa</taxon>
        <taxon>Arthropoda</taxon>
        <taxon>Hexapoda</taxon>
        <taxon>Insecta</taxon>
        <taxon>Pterygota</taxon>
        <taxon>Neoptera</taxon>
        <taxon>Paraneoptera</taxon>
        <taxon>Hemiptera</taxon>
        <taxon>Sternorrhyncha</taxon>
        <taxon>Psylloidea</taxon>
        <taxon>Psyllidae</taxon>
        <taxon>Psyllinae</taxon>
        <taxon>Cacopsylla</taxon>
    </lineage>
</organism>
<evidence type="ECO:0000256" key="6">
    <source>
        <dbReference type="ARBA" id="ARBA00022568"/>
    </source>
</evidence>
<keyword evidence="8" id="KW-0479">Metal-binding</keyword>
<keyword evidence="9" id="KW-0999">Mitochondrion inner membrane</keyword>
<dbReference type="GO" id="GO:0005743">
    <property type="term" value="C:mitochondrial inner membrane"/>
    <property type="evidence" value="ECO:0007669"/>
    <property type="project" value="UniProtKB-SubCell"/>
</dbReference>
<feature type="region of interest" description="Disordered" evidence="20">
    <location>
        <begin position="118"/>
        <end position="168"/>
    </location>
</feature>
<evidence type="ECO:0000256" key="7">
    <source>
        <dbReference type="ARBA" id="ARBA00022692"/>
    </source>
</evidence>
<dbReference type="PROSITE" id="PS50222">
    <property type="entry name" value="EF_HAND_2"/>
    <property type="match status" value="1"/>
</dbReference>
<feature type="domain" description="Letm1 RBD" evidence="23">
    <location>
        <begin position="285"/>
        <end position="504"/>
    </location>
</feature>
<dbReference type="PANTHER" id="PTHR14009">
    <property type="entry name" value="LEUCINE ZIPPER-EF-HAND CONTAINING TRANSMEMBRANE PROTEIN"/>
    <property type="match status" value="1"/>
</dbReference>
<name>A0A8D9ATE6_9HEMI</name>
<keyword evidence="4" id="KW-0813">Transport</keyword>
<dbReference type="EMBL" id="HBUF01578994">
    <property type="protein sequence ID" value="CAG6769461.1"/>
    <property type="molecule type" value="Transcribed_RNA"/>
</dbReference>
<dbReference type="PROSITE" id="PS51758">
    <property type="entry name" value="LETM1_RBD"/>
    <property type="match status" value="1"/>
</dbReference>
<keyword evidence="15 18" id="KW-0496">Mitochondrion</keyword>
<evidence type="ECO:0000256" key="14">
    <source>
        <dbReference type="ARBA" id="ARBA00023065"/>
    </source>
</evidence>
<feature type="compositionally biased region" description="Low complexity" evidence="20">
    <location>
        <begin position="865"/>
        <end position="877"/>
    </location>
</feature>
<dbReference type="GO" id="GO:0043022">
    <property type="term" value="F:ribosome binding"/>
    <property type="evidence" value="ECO:0007669"/>
    <property type="project" value="InterPro"/>
</dbReference>
<dbReference type="GO" id="GO:0005509">
    <property type="term" value="F:calcium ion binding"/>
    <property type="evidence" value="ECO:0007669"/>
    <property type="project" value="InterPro"/>
</dbReference>
<accession>A0A8D9ATE6</accession>
<evidence type="ECO:0000256" key="9">
    <source>
        <dbReference type="ARBA" id="ARBA00022792"/>
    </source>
</evidence>
<dbReference type="GO" id="GO:0030003">
    <property type="term" value="P:intracellular monoatomic cation homeostasis"/>
    <property type="evidence" value="ECO:0007669"/>
    <property type="project" value="TreeGrafter"/>
</dbReference>
<evidence type="ECO:0000256" key="8">
    <source>
        <dbReference type="ARBA" id="ARBA00022723"/>
    </source>
</evidence>
<evidence type="ECO:0000256" key="1">
    <source>
        <dbReference type="ARBA" id="ARBA00004434"/>
    </source>
</evidence>
<proteinExistence type="inferred from homology"/>
<dbReference type="InterPro" id="IPR033122">
    <property type="entry name" value="LETM1-like_RBD"/>
</dbReference>
<keyword evidence="5" id="KW-0050">Antiport</keyword>
<dbReference type="Pfam" id="PF26561">
    <property type="entry name" value="LETM1_C"/>
    <property type="match status" value="1"/>
</dbReference>
<feature type="region of interest" description="Disordered" evidence="20">
    <location>
        <begin position="39"/>
        <end position="65"/>
    </location>
</feature>
<evidence type="ECO:0000256" key="5">
    <source>
        <dbReference type="ARBA" id="ARBA00022449"/>
    </source>
</evidence>
<keyword evidence="13 19" id="KW-0175">Coiled coil</keyword>
<feature type="region of interest" description="Disordered" evidence="20">
    <location>
        <begin position="844"/>
        <end position="877"/>
    </location>
</feature>
<sequence>MYPLSKVNKSIFLRNPAFVRYHTCCLHCHPVLRPSLSLHNSSTSSRSLASHQRRPVYYSRPSSPSLTTSIGQLHTQILSKLEPADTLGIRQSIRHIHVTSRLRYDEPLKPSSKIEETVQNLKEKAKEKEKQTATAASVAATTASDKTAQRSAASTAATSVESHPVPVTPASVEPVKPAEVVVKKTIGQKIWTEVLHYYHGFRLLGLDIKLSAILVWRILNGKKLTRREHNLLVRTTGDIFRLIPFSVFIIVPFMELLLPVFIKFFPGMLPSQFATTKEKEDKMKQSLKVKLEMAKFLQKTLDNMGVAGKGRSSESAKEFQEFYEKVRSKGVDTSTADIMKFSRLFQDEITLDSLTREQLQALCRVLELHPIGTSNFLRFQMRLKLRSLAADDKQIEREGVGLLTLEELQNACRARGMRAYGVPKERLQTQLKQWLDLSLNEKVPPSLLLLSRAFMLPETTPTTEILKQAISELPETVAVSAKAAIDEIEGSVDNKTKLLVLKEEERKIKEEKEEYLEEKKRMEVMKPVLMMRRSIAKNFRFSTSRKLAESLIRHKMKQKAKKLKDQEIVDKKLELDSEQLLDKAEVLIDKATILEPQVMTSVTEELVKLVKEKEAAEAVRKPDEDMVASADLQVVEDALEAFGKDKKELLVEKHELADLKEEMGDYQEDLKDLEEVLQSLDKDSKEAQMLKESKAAKRLFKRVNKMITSMDTVIEDLNKKEKAIKEDMSVAKEKPEVDSTEMSAELVKIDELIGQLRKIQQVPDTSKLQRISQVLDTMDADHDGAIRVEAVLKVLELIGEENVNLSKKQFQEIIEMINKEEAIELEEQMDKVLKAKLKESTSIKPLGEHTIEEITPSSIPPPVQTPSKTSSTPTKPN</sequence>
<evidence type="ECO:0000256" key="20">
    <source>
        <dbReference type="SAM" id="MobiDB-lite"/>
    </source>
</evidence>
<keyword evidence="11" id="KW-0809">Transit peptide</keyword>
<dbReference type="InterPro" id="IPR044202">
    <property type="entry name" value="LETM1/MDM38-like"/>
</dbReference>
<evidence type="ECO:0000259" key="23">
    <source>
        <dbReference type="PROSITE" id="PS51758"/>
    </source>
</evidence>
<dbReference type="InterPro" id="IPR002048">
    <property type="entry name" value="EF_hand_dom"/>
</dbReference>
<evidence type="ECO:0000256" key="15">
    <source>
        <dbReference type="ARBA" id="ARBA00023128"/>
    </source>
</evidence>
<comment type="similarity">
    <text evidence="2">Belongs to the LETM1 family.</text>
</comment>
<evidence type="ECO:0000256" key="10">
    <source>
        <dbReference type="ARBA" id="ARBA00022837"/>
    </source>
</evidence>
<evidence type="ECO:0000256" key="16">
    <source>
        <dbReference type="ARBA" id="ARBA00023136"/>
    </source>
</evidence>
<keyword evidence="10" id="KW-0106">Calcium</keyword>
<evidence type="ECO:0000256" key="11">
    <source>
        <dbReference type="ARBA" id="ARBA00022946"/>
    </source>
</evidence>
<keyword evidence="14" id="KW-0406">Ion transport</keyword>
<feature type="transmembrane region" description="Helical" evidence="21">
    <location>
        <begin position="239"/>
        <end position="262"/>
    </location>
</feature>
<evidence type="ECO:0000313" key="24">
    <source>
        <dbReference type="EMBL" id="CAG6769461.1"/>
    </source>
</evidence>
<dbReference type="PANTHER" id="PTHR14009:SF1">
    <property type="entry name" value="MITOCHONDRIAL PROTON_CALCIUM EXCHANGER PROTEIN"/>
    <property type="match status" value="1"/>
</dbReference>
<dbReference type="SUPFAM" id="SSF47473">
    <property type="entry name" value="EF-hand"/>
    <property type="match status" value="1"/>
</dbReference>
<feature type="coiled-coil region" evidence="19">
    <location>
        <begin position="649"/>
        <end position="690"/>
    </location>
</feature>
<evidence type="ECO:0000256" key="18">
    <source>
        <dbReference type="PROSITE-ProRule" id="PRU01094"/>
    </source>
</evidence>
<dbReference type="Pfam" id="PF07766">
    <property type="entry name" value="LETM1_RBD"/>
    <property type="match status" value="1"/>
</dbReference>
<keyword evidence="12 21" id="KW-1133">Transmembrane helix</keyword>
<comment type="subcellular location">
    <subcellularLocation>
        <location evidence="1">Mitochondrion inner membrane</location>
        <topology evidence="1">Single-pass membrane protein</topology>
    </subcellularLocation>
</comment>
<protein>
    <recommendedName>
        <fullName evidence="3">Mitochondrial proton/calcium exchanger protein</fullName>
    </recommendedName>
    <alternativeName>
        <fullName evidence="17">Leucine zipper-EF-hand-containing transmembrane protein 1</fullName>
    </alternativeName>
</protein>
<dbReference type="AlphaFoldDB" id="A0A8D9ATE6"/>
<reference evidence="24" key="1">
    <citation type="submission" date="2021-05" db="EMBL/GenBank/DDBJ databases">
        <authorList>
            <person name="Alioto T."/>
            <person name="Alioto T."/>
            <person name="Gomez Garrido J."/>
        </authorList>
    </citation>
    <scope>NUCLEOTIDE SEQUENCE</scope>
</reference>
<evidence type="ECO:0000256" key="4">
    <source>
        <dbReference type="ARBA" id="ARBA00022448"/>
    </source>
</evidence>